<gene>
    <name evidence="9" type="ORF">OLEA9_A112525</name>
</gene>
<dbReference type="Proteomes" id="UP000594638">
    <property type="component" value="Unassembled WGS sequence"/>
</dbReference>
<comment type="caution">
    <text evidence="9">The sequence shown here is derived from an EMBL/GenBank/DDBJ whole genome shotgun (WGS) entry which is preliminary data.</text>
</comment>
<evidence type="ECO:0000256" key="6">
    <source>
        <dbReference type="SAM" id="Phobius"/>
    </source>
</evidence>
<evidence type="ECO:0000256" key="4">
    <source>
        <dbReference type="ARBA" id="ARBA00022989"/>
    </source>
</evidence>
<evidence type="ECO:0000259" key="8">
    <source>
        <dbReference type="PROSITE" id="PS50004"/>
    </source>
</evidence>
<evidence type="ECO:0000256" key="2">
    <source>
        <dbReference type="ARBA" id="ARBA00022692"/>
    </source>
</evidence>
<feature type="transmembrane region" description="Helical" evidence="6">
    <location>
        <begin position="154"/>
        <end position="183"/>
    </location>
</feature>
<keyword evidence="4 6" id="KW-1133">Transmembrane helix</keyword>
<accession>A0A8S0TEM8</accession>
<dbReference type="EMBL" id="CACTIH010005802">
    <property type="protein sequence ID" value="CAA3002027.1"/>
    <property type="molecule type" value="Genomic_DNA"/>
</dbReference>
<evidence type="ECO:0000313" key="9">
    <source>
        <dbReference type="EMBL" id="CAA3002027.1"/>
    </source>
</evidence>
<dbReference type="PROSITE" id="PS50004">
    <property type="entry name" value="C2"/>
    <property type="match status" value="1"/>
</dbReference>
<dbReference type="OrthoDB" id="67700at2759"/>
<feature type="signal peptide" evidence="7">
    <location>
        <begin position="1"/>
        <end position="15"/>
    </location>
</feature>
<dbReference type="GO" id="GO:0016020">
    <property type="term" value="C:membrane"/>
    <property type="evidence" value="ECO:0007669"/>
    <property type="project" value="UniProtKB-SubCell"/>
</dbReference>
<evidence type="ECO:0000256" key="7">
    <source>
        <dbReference type="SAM" id="SignalP"/>
    </source>
</evidence>
<dbReference type="PANTHER" id="PTHR31425">
    <property type="entry name" value="PHOSPHORIBOSYLANTHRANILATE TRANSFERASE ISOFORM 1"/>
    <property type="match status" value="1"/>
</dbReference>
<sequence>MLLGHVLILVRLIEQRLDERPVPAKWSTDAYCAAKYGKKWVRTPTIIDSFDPKWNEQYTWKVYDHCTVLTIGVFDNWRMFAEAGDEKPKIPAGMDVKISQAKAVDPDELDEEFDTMPSSRPPEIILVRYDRVRILAAQFKQFYRRFCNTRATKLFVGVCFTITVVLYVVPPKMVAVALGFYFLRHPMFRDPMPPASLNFFKRLPSLSDRLL</sequence>
<name>A0A8S0TEM8_OLEEU</name>
<reference evidence="9 10" key="1">
    <citation type="submission" date="2019-12" db="EMBL/GenBank/DDBJ databases">
        <authorList>
            <person name="Alioto T."/>
            <person name="Alioto T."/>
            <person name="Gomez Garrido J."/>
        </authorList>
    </citation>
    <scope>NUCLEOTIDE SEQUENCE [LARGE SCALE GENOMIC DNA]</scope>
</reference>
<evidence type="ECO:0000256" key="3">
    <source>
        <dbReference type="ARBA" id="ARBA00022737"/>
    </source>
</evidence>
<protein>
    <submittedName>
        <fullName evidence="9">QUIRKY</fullName>
    </submittedName>
</protein>
<dbReference type="InterPro" id="IPR013583">
    <property type="entry name" value="MCTP_C"/>
</dbReference>
<dbReference type="Pfam" id="PF08372">
    <property type="entry name" value="PRT_C"/>
    <property type="match status" value="1"/>
</dbReference>
<dbReference type="SUPFAM" id="SSF49562">
    <property type="entry name" value="C2 domain (Calcium/lipid-binding domain, CaLB)"/>
    <property type="match status" value="1"/>
</dbReference>
<dbReference type="Gramene" id="OE9A112525T1">
    <property type="protein sequence ID" value="OE9A112525C1"/>
    <property type="gene ID" value="OE9A112525"/>
</dbReference>
<evidence type="ECO:0000256" key="1">
    <source>
        <dbReference type="ARBA" id="ARBA00004141"/>
    </source>
</evidence>
<dbReference type="Gene3D" id="2.60.40.150">
    <property type="entry name" value="C2 domain"/>
    <property type="match status" value="1"/>
</dbReference>
<proteinExistence type="predicted"/>
<keyword evidence="3" id="KW-0677">Repeat</keyword>
<dbReference type="PANTHER" id="PTHR31425:SF36">
    <property type="entry name" value="PROTEIN QUIRKY"/>
    <property type="match status" value="1"/>
</dbReference>
<evidence type="ECO:0000256" key="5">
    <source>
        <dbReference type="ARBA" id="ARBA00023136"/>
    </source>
</evidence>
<keyword evidence="7" id="KW-0732">Signal</keyword>
<dbReference type="Pfam" id="PF00168">
    <property type="entry name" value="C2"/>
    <property type="match status" value="1"/>
</dbReference>
<dbReference type="InterPro" id="IPR047259">
    <property type="entry name" value="QUIRKY-like"/>
</dbReference>
<feature type="domain" description="C2" evidence="8">
    <location>
        <begin position="1"/>
        <end position="120"/>
    </location>
</feature>
<keyword evidence="10" id="KW-1185">Reference proteome</keyword>
<dbReference type="AlphaFoldDB" id="A0A8S0TEM8"/>
<keyword evidence="2 6" id="KW-0812">Transmembrane</keyword>
<feature type="chain" id="PRO_5035877966" evidence="7">
    <location>
        <begin position="16"/>
        <end position="211"/>
    </location>
</feature>
<dbReference type="InterPro" id="IPR035892">
    <property type="entry name" value="C2_domain_sf"/>
</dbReference>
<dbReference type="InterPro" id="IPR000008">
    <property type="entry name" value="C2_dom"/>
</dbReference>
<comment type="subcellular location">
    <subcellularLocation>
        <location evidence="1">Membrane</location>
        <topology evidence="1">Multi-pass membrane protein</topology>
    </subcellularLocation>
</comment>
<organism evidence="9 10">
    <name type="scientific">Olea europaea subsp. europaea</name>
    <dbReference type="NCBI Taxonomy" id="158383"/>
    <lineage>
        <taxon>Eukaryota</taxon>
        <taxon>Viridiplantae</taxon>
        <taxon>Streptophyta</taxon>
        <taxon>Embryophyta</taxon>
        <taxon>Tracheophyta</taxon>
        <taxon>Spermatophyta</taxon>
        <taxon>Magnoliopsida</taxon>
        <taxon>eudicotyledons</taxon>
        <taxon>Gunneridae</taxon>
        <taxon>Pentapetalae</taxon>
        <taxon>asterids</taxon>
        <taxon>lamiids</taxon>
        <taxon>Lamiales</taxon>
        <taxon>Oleaceae</taxon>
        <taxon>Oleeae</taxon>
        <taxon>Olea</taxon>
    </lineage>
</organism>
<keyword evidence="5 6" id="KW-0472">Membrane</keyword>
<evidence type="ECO:0000313" key="10">
    <source>
        <dbReference type="Proteomes" id="UP000594638"/>
    </source>
</evidence>